<dbReference type="AlphaFoldDB" id="A0AAE0YLJ7"/>
<proteinExistence type="predicted"/>
<sequence>MAGVAYVLNGICPHRDSKSTCQEWRMFRMECVNMEIVCSYFRSVHFTTFLAIPTVSRRDAPGSGGLLNTTDQKADTQSSLQWNQLRPKVGVNITGRDRLLHKYIVFK</sequence>
<evidence type="ECO:0000313" key="1">
    <source>
        <dbReference type="EMBL" id="KAK3750130.1"/>
    </source>
</evidence>
<comment type="caution">
    <text evidence="1">The sequence shown here is derived from an EMBL/GenBank/DDBJ whole genome shotgun (WGS) entry which is preliminary data.</text>
</comment>
<gene>
    <name evidence="1" type="ORF">RRG08_045659</name>
</gene>
<evidence type="ECO:0000313" key="2">
    <source>
        <dbReference type="Proteomes" id="UP001283361"/>
    </source>
</evidence>
<dbReference type="Proteomes" id="UP001283361">
    <property type="component" value="Unassembled WGS sequence"/>
</dbReference>
<organism evidence="1 2">
    <name type="scientific">Elysia crispata</name>
    <name type="common">lettuce slug</name>
    <dbReference type="NCBI Taxonomy" id="231223"/>
    <lineage>
        <taxon>Eukaryota</taxon>
        <taxon>Metazoa</taxon>
        <taxon>Spiralia</taxon>
        <taxon>Lophotrochozoa</taxon>
        <taxon>Mollusca</taxon>
        <taxon>Gastropoda</taxon>
        <taxon>Heterobranchia</taxon>
        <taxon>Euthyneura</taxon>
        <taxon>Panpulmonata</taxon>
        <taxon>Sacoglossa</taxon>
        <taxon>Placobranchoidea</taxon>
        <taxon>Plakobranchidae</taxon>
        <taxon>Elysia</taxon>
    </lineage>
</organism>
<protein>
    <submittedName>
        <fullName evidence="1">Uncharacterized protein</fullName>
    </submittedName>
</protein>
<accession>A0AAE0YLJ7</accession>
<keyword evidence="2" id="KW-1185">Reference proteome</keyword>
<dbReference type="EMBL" id="JAWDGP010005901">
    <property type="protein sequence ID" value="KAK3750130.1"/>
    <property type="molecule type" value="Genomic_DNA"/>
</dbReference>
<reference evidence="1" key="1">
    <citation type="journal article" date="2023" name="G3 (Bethesda)">
        <title>A reference genome for the long-term kleptoplast-retaining sea slug Elysia crispata morphotype clarki.</title>
        <authorList>
            <person name="Eastman K.E."/>
            <person name="Pendleton A.L."/>
            <person name="Shaikh M.A."/>
            <person name="Suttiyut T."/>
            <person name="Ogas R."/>
            <person name="Tomko P."/>
            <person name="Gavelis G."/>
            <person name="Widhalm J.R."/>
            <person name="Wisecaver J.H."/>
        </authorList>
    </citation>
    <scope>NUCLEOTIDE SEQUENCE</scope>
    <source>
        <strain evidence="1">ECLA1</strain>
    </source>
</reference>
<name>A0AAE0YLJ7_9GAST</name>